<dbReference type="EMBL" id="WOFE01000001">
    <property type="protein sequence ID" value="MBM5571043.1"/>
    <property type="molecule type" value="Genomic_DNA"/>
</dbReference>
<name>A0ABS2CC70_9NEIS</name>
<dbReference type="InterPro" id="IPR001765">
    <property type="entry name" value="Carbonic_anhydrase"/>
</dbReference>
<sequence>MEEIEKFIGGFRRFQHKYFGEHRDLFAELQSGQNPKTLLIGCSDSRVDPAILTDCNPGDLFVVRNVANLVPPYEIDGAFHGVSSAIEYAVVHLEVSKIIVLGHSGCGGIRALMDNSSPKTDANFIGRWVRIADAAREQVKRELSHKTPEGQIRACEMAAIIVSLDNLMSFPFIAERVQNGTLSLIGWYFDILRGALYDFDQDKNAFHALVTSLKE</sequence>
<comment type="caution">
    <text evidence="9">The sequence shown here is derived from an EMBL/GenBank/DDBJ whole genome shotgun (WGS) entry which is preliminary data.</text>
</comment>
<dbReference type="Gene3D" id="3.40.1050.10">
    <property type="entry name" value="Carbonic anhydrase"/>
    <property type="match status" value="1"/>
</dbReference>
<dbReference type="CDD" id="cd00884">
    <property type="entry name" value="beta_CA_cladeB"/>
    <property type="match status" value="1"/>
</dbReference>
<evidence type="ECO:0000313" key="9">
    <source>
        <dbReference type="EMBL" id="MBM5571043.1"/>
    </source>
</evidence>
<dbReference type="Pfam" id="PF00484">
    <property type="entry name" value="Pro_CA"/>
    <property type="match status" value="1"/>
</dbReference>
<dbReference type="SMART" id="SM00947">
    <property type="entry name" value="Pro_CA"/>
    <property type="match status" value="1"/>
</dbReference>
<accession>A0ABS2CC70</accession>
<keyword evidence="5 8" id="KW-0862">Zinc</keyword>
<dbReference type="Proteomes" id="UP001195660">
    <property type="component" value="Unassembled WGS sequence"/>
</dbReference>
<dbReference type="PROSITE" id="PS00705">
    <property type="entry name" value="PROK_CO2_ANHYDRASE_2"/>
    <property type="match status" value="1"/>
</dbReference>
<comment type="function">
    <text evidence="8">Reversible hydration of carbon dioxide.</text>
</comment>
<evidence type="ECO:0000256" key="6">
    <source>
        <dbReference type="ARBA" id="ARBA00023239"/>
    </source>
</evidence>
<keyword evidence="6 8" id="KW-0456">Lyase</keyword>
<evidence type="ECO:0000256" key="2">
    <source>
        <dbReference type="ARBA" id="ARBA00006217"/>
    </source>
</evidence>
<dbReference type="SUPFAM" id="SSF53056">
    <property type="entry name" value="beta-carbonic anhydrase, cab"/>
    <property type="match status" value="1"/>
</dbReference>
<dbReference type="InterPro" id="IPR015892">
    <property type="entry name" value="Carbonic_anhydrase_CS"/>
</dbReference>
<comment type="similarity">
    <text evidence="2 8">Belongs to the beta-class carbonic anhydrase family.</text>
</comment>
<evidence type="ECO:0000256" key="3">
    <source>
        <dbReference type="ARBA" id="ARBA00012925"/>
    </source>
</evidence>
<protein>
    <recommendedName>
        <fullName evidence="3 8">Carbonic anhydrase</fullName>
        <ecNumber evidence="3 8">4.2.1.1</ecNumber>
    </recommendedName>
    <alternativeName>
        <fullName evidence="8">Carbonate dehydratase</fullName>
    </alternativeName>
</protein>
<dbReference type="RefSeq" id="WP_203570303.1">
    <property type="nucleotide sequence ID" value="NZ_WOFE01000001.1"/>
</dbReference>
<dbReference type="EC" id="4.2.1.1" evidence="3 8"/>
<dbReference type="InterPro" id="IPR045066">
    <property type="entry name" value="Beta_CA_cladeB"/>
</dbReference>
<evidence type="ECO:0000256" key="4">
    <source>
        <dbReference type="ARBA" id="ARBA00022723"/>
    </source>
</evidence>
<dbReference type="PROSITE" id="PS00704">
    <property type="entry name" value="PROK_CO2_ANHYDRASE_1"/>
    <property type="match status" value="1"/>
</dbReference>
<evidence type="ECO:0000256" key="7">
    <source>
        <dbReference type="ARBA" id="ARBA00048348"/>
    </source>
</evidence>
<proteinExistence type="inferred from homology"/>
<reference evidence="9 10" key="1">
    <citation type="submission" date="2019-11" db="EMBL/GenBank/DDBJ databases">
        <title>Novel Deefgea species.</title>
        <authorList>
            <person name="Han J.-H."/>
        </authorList>
    </citation>
    <scope>NUCLEOTIDE SEQUENCE [LARGE SCALE GENOMIC DNA]</scope>
    <source>
        <strain evidence="9 10">LMG 24817</strain>
    </source>
</reference>
<comment type="cofactor">
    <cofactor evidence="1">
        <name>Zn(2+)</name>
        <dbReference type="ChEBI" id="CHEBI:29105"/>
    </cofactor>
</comment>
<dbReference type="InterPro" id="IPR036874">
    <property type="entry name" value="Carbonic_anhydrase_sf"/>
</dbReference>
<evidence type="ECO:0000256" key="1">
    <source>
        <dbReference type="ARBA" id="ARBA00001947"/>
    </source>
</evidence>
<gene>
    <name evidence="9" type="ORF">GM173_05545</name>
</gene>
<organism evidence="9 10">
    <name type="scientific">Deefgea chitinilytica</name>
    <dbReference type="NCBI Taxonomy" id="570276"/>
    <lineage>
        <taxon>Bacteria</taxon>
        <taxon>Pseudomonadati</taxon>
        <taxon>Pseudomonadota</taxon>
        <taxon>Betaproteobacteria</taxon>
        <taxon>Neisseriales</taxon>
        <taxon>Chitinibacteraceae</taxon>
        <taxon>Deefgea</taxon>
    </lineage>
</organism>
<evidence type="ECO:0000256" key="8">
    <source>
        <dbReference type="RuleBase" id="RU003956"/>
    </source>
</evidence>
<keyword evidence="4" id="KW-0479">Metal-binding</keyword>
<dbReference type="PANTHER" id="PTHR11002:SF76">
    <property type="entry name" value="CARBONIC ANHYDRASE"/>
    <property type="match status" value="1"/>
</dbReference>
<dbReference type="PANTHER" id="PTHR11002">
    <property type="entry name" value="CARBONIC ANHYDRASE"/>
    <property type="match status" value="1"/>
</dbReference>
<evidence type="ECO:0000256" key="5">
    <source>
        <dbReference type="ARBA" id="ARBA00022833"/>
    </source>
</evidence>
<keyword evidence="10" id="KW-1185">Reference proteome</keyword>
<evidence type="ECO:0000313" key="10">
    <source>
        <dbReference type="Proteomes" id="UP001195660"/>
    </source>
</evidence>
<comment type="catalytic activity">
    <reaction evidence="7 8">
        <text>hydrogencarbonate + H(+) = CO2 + H2O</text>
        <dbReference type="Rhea" id="RHEA:10748"/>
        <dbReference type="ChEBI" id="CHEBI:15377"/>
        <dbReference type="ChEBI" id="CHEBI:15378"/>
        <dbReference type="ChEBI" id="CHEBI:16526"/>
        <dbReference type="ChEBI" id="CHEBI:17544"/>
        <dbReference type="EC" id="4.2.1.1"/>
    </reaction>
</comment>